<dbReference type="RefSeq" id="WP_275710948.1">
    <property type="nucleotide sequence ID" value="NZ_JANCMW010000417.1"/>
</dbReference>
<evidence type="ECO:0000313" key="2">
    <source>
        <dbReference type="Proteomes" id="UP001143391"/>
    </source>
</evidence>
<protein>
    <submittedName>
        <fullName evidence="1">Aromatic amino acid ammonia-lyase</fullName>
    </submittedName>
</protein>
<proteinExistence type="predicted"/>
<dbReference type="EMBL" id="JANCMW010000417">
    <property type="protein sequence ID" value="MDF0753086.1"/>
    <property type="molecule type" value="Genomic_DNA"/>
</dbReference>
<dbReference type="Proteomes" id="UP001143391">
    <property type="component" value="Unassembled WGS sequence"/>
</dbReference>
<accession>A0ABT5YHR2</accession>
<dbReference type="Gene3D" id="1.10.275.10">
    <property type="entry name" value="Fumarase/aspartase (N-terminal domain)"/>
    <property type="match status" value="1"/>
</dbReference>
<reference evidence="1" key="1">
    <citation type="submission" date="2022-07" db="EMBL/GenBank/DDBJ databases">
        <title>Marinobacter iranensis a new bacterium isolate from a hipersaline lake in Iran.</title>
        <authorList>
            <person name="Mohammad A.M.A."/>
            <person name="Cristina S.-P."/>
            <person name="Antonio V."/>
        </authorList>
    </citation>
    <scope>NUCLEOTIDE SEQUENCE</scope>
    <source>
        <strain evidence="1">71-i</strain>
    </source>
</reference>
<evidence type="ECO:0000313" key="1">
    <source>
        <dbReference type="EMBL" id="MDF0753086.1"/>
    </source>
</evidence>
<dbReference type="InterPro" id="IPR024083">
    <property type="entry name" value="Fumarase/histidase_N"/>
</dbReference>
<comment type="caution">
    <text evidence="1">The sequence shown here is derived from an EMBL/GenBank/DDBJ whole genome shotgun (WGS) entry which is preliminary data.</text>
</comment>
<dbReference type="InterPro" id="IPR001106">
    <property type="entry name" value="Aromatic_Lyase"/>
</dbReference>
<organism evidence="1 2">
    <name type="scientific">Marinobacter iranensis</name>
    <dbReference type="NCBI Taxonomy" id="2962607"/>
    <lineage>
        <taxon>Bacteria</taxon>
        <taxon>Pseudomonadati</taxon>
        <taxon>Pseudomonadota</taxon>
        <taxon>Gammaproteobacteria</taxon>
        <taxon>Pseudomonadales</taxon>
        <taxon>Marinobacteraceae</taxon>
        <taxon>Marinobacter</taxon>
    </lineage>
</organism>
<dbReference type="InterPro" id="IPR008948">
    <property type="entry name" value="L-Aspartase-like"/>
</dbReference>
<feature type="non-terminal residue" evidence="1">
    <location>
        <position position="1"/>
    </location>
</feature>
<sequence>MTVTVTTRNDINLETVLRVAWQNERVTLSEAALSEIARCRTAFLNLIAKDPSVVIYGVTTAMGELAHTRLSIEERERH</sequence>
<name>A0ABT5YHR2_9GAMM</name>
<dbReference type="Pfam" id="PF00221">
    <property type="entry name" value="Lyase_aromatic"/>
    <property type="match status" value="1"/>
</dbReference>
<feature type="non-terminal residue" evidence="1">
    <location>
        <position position="78"/>
    </location>
</feature>
<dbReference type="SUPFAM" id="SSF48557">
    <property type="entry name" value="L-aspartase-like"/>
    <property type="match status" value="1"/>
</dbReference>
<keyword evidence="2" id="KW-1185">Reference proteome</keyword>
<gene>
    <name evidence="1" type="ORF">NLU14_22925</name>
</gene>